<keyword evidence="7" id="KW-1185">Reference proteome</keyword>
<protein>
    <submittedName>
        <fullName evidence="6">Synaptic vesicle 2-related -like</fullName>
    </submittedName>
</protein>
<dbReference type="GO" id="GO:0022857">
    <property type="term" value="F:transmembrane transporter activity"/>
    <property type="evidence" value="ECO:0007669"/>
    <property type="project" value="InterPro"/>
</dbReference>
<dbReference type="Pfam" id="PF07690">
    <property type="entry name" value="MFS_1"/>
    <property type="match status" value="1"/>
</dbReference>
<accession>A0A6S7FNJ3</accession>
<dbReference type="OrthoDB" id="4139357at2759"/>
<proteinExistence type="predicted"/>
<evidence type="ECO:0000256" key="4">
    <source>
        <dbReference type="ARBA" id="ARBA00022989"/>
    </source>
</evidence>
<evidence type="ECO:0000256" key="5">
    <source>
        <dbReference type="ARBA" id="ARBA00023136"/>
    </source>
</evidence>
<dbReference type="PANTHER" id="PTHR23511">
    <property type="entry name" value="SYNAPTIC VESICLE GLYCOPROTEIN 2"/>
    <property type="match status" value="1"/>
</dbReference>
<keyword evidence="4" id="KW-1133">Transmembrane helix</keyword>
<dbReference type="InterPro" id="IPR020846">
    <property type="entry name" value="MFS_dom"/>
</dbReference>
<gene>
    <name evidence="6" type="ORF">PACLA_8A007296</name>
</gene>
<evidence type="ECO:0000313" key="7">
    <source>
        <dbReference type="Proteomes" id="UP001152795"/>
    </source>
</evidence>
<comment type="subcellular location">
    <subcellularLocation>
        <location evidence="1">Membrane</location>
        <topology evidence="1">Multi-pass membrane protein</topology>
    </subcellularLocation>
</comment>
<dbReference type="SUPFAM" id="SSF103473">
    <property type="entry name" value="MFS general substrate transporter"/>
    <property type="match status" value="1"/>
</dbReference>
<dbReference type="AlphaFoldDB" id="A0A6S7FNJ3"/>
<reference evidence="6" key="1">
    <citation type="submission" date="2020-04" db="EMBL/GenBank/DDBJ databases">
        <authorList>
            <person name="Alioto T."/>
            <person name="Alioto T."/>
            <person name="Gomez Garrido J."/>
        </authorList>
    </citation>
    <scope>NUCLEOTIDE SEQUENCE</scope>
    <source>
        <strain evidence="6">A484AB</strain>
    </source>
</reference>
<evidence type="ECO:0000256" key="2">
    <source>
        <dbReference type="ARBA" id="ARBA00022448"/>
    </source>
</evidence>
<dbReference type="InterPro" id="IPR011701">
    <property type="entry name" value="MFS"/>
</dbReference>
<evidence type="ECO:0000256" key="1">
    <source>
        <dbReference type="ARBA" id="ARBA00004141"/>
    </source>
</evidence>
<dbReference type="EMBL" id="CACRXK020000357">
    <property type="protein sequence ID" value="CAB3981138.1"/>
    <property type="molecule type" value="Genomic_DNA"/>
</dbReference>
<keyword evidence="5" id="KW-0472">Membrane</keyword>
<dbReference type="PROSITE" id="PS50850">
    <property type="entry name" value="MFS"/>
    <property type="match status" value="1"/>
</dbReference>
<dbReference type="InterPro" id="IPR036259">
    <property type="entry name" value="MFS_trans_sf"/>
</dbReference>
<dbReference type="Gene3D" id="1.20.1250.20">
    <property type="entry name" value="MFS general substrate transporter like domains"/>
    <property type="match status" value="1"/>
</dbReference>
<dbReference type="PANTHER" id="PTHR23511:SF5">
    <property type="entry name" value="MAJOR FACILITATOR-TYPE TRANSPORTER HXNZ-RELATED"/>
    <property type="match status" value="1"/>
</dbReference>
<organism evidence="6 7">
    <name type="scientific">Paramuricea clavata</name>
    <name type="common">Red gorgonian</name>
    <name type="synonym">Violescent sea-whip</name>
    <dbReference type="NCBI Taxonomy" id="317549"/>
    <lineage>
        <taxon>Eukaryota</taxon>
        <taxon>Metazoa</taxon>
        <taxon>Cnidaria</taxon>
        <taxon>Anthozoa</taxon>
        <taxon>Octocorallia</taxon>
        <taxon>Malacalcyonacea</taxon>
        <taxon>Plexauridae</taxon>
        <taxon>Paramuricea</taxon>
    </lineage>
</organism>
<sequence>MVTMTLYTKLKQFIQSTPLFRASSDETKAKPTQDRVLYKHISDDDDATDLRADLFKSRSIDDILDDIGLRLFHLKVILILGLLNMTHSLEVSMLSIILPNIKSDWNVSSLLAGVLTFSLSIGVIVGSWFWGWVCDKYGRKRGFIGSATFIVVFAFASAFSPNYYWLWISLFLVGFGIATIFETYVMTMELFPPKYRTMFALLNSVSWTLGFLLSAIVSTELSVIGFHWALAIVCFPTALFIIGIVFLPDTPHYHLAAGDEQKALDILQDFAPEMDFSSTKLNRDHESKRADITQLFRSGYWKITICTCMASFTIMIAYYVLIYTAFDVASGKNTTSTVNSHEQNNLGSSSGDLYSTMAWMNLPELVIIITVAVGCYIFTVKNTLLALLLLTVTLQIVALFVLNQRTALLVVTMLSRSLVVSTIGVIFVYASLLYPTENRSIGVGACFSIGHVGMLLGPFIFETLFEQAYFYGIVSNIGIVVFVFIAIALLPSRSSAALD</sequence>
<evidence type="ECO:0000256" key="3">
    <source>
        <dbReference type="ARBA" id="ARBA00022692"/>
    </source>
</evidence>
<evidence type="ECO:0000313" key="6">
    <source>
        <dbReference type="EMBL" id="CAB3981138.1"/>
    </source>
</evidence>
<keyword evidence="2" id="KW-0813">Transport</keyword>
<dbReference type="GO" id="GO:0016020">
    <property type="term" value="C:membrane"/>
    <property type="evidence" value="ECO:0007669"/>
    <property type="project" value="UniProtKB-SubCell"/>
</dbReference>
<name>A0A6S7FNJ3_PARCT</name>
<keyword evidence="3" id="KW-0812">Transmembrane</keyword>
<dbReference type="Proteomes" id="UP001152795">
    <property type="component" value="Unassembled WGS sequence"/>
</dbReference>
<comment type="caution">
    <text evidence="6">The sequence shown here is derived from an EMBL/GenBank/DDBJ whole genome shotgun (WGS) entry which is preliminary data.</text>
</comment>